<dbReference type="InterPro" id="IPR028987">
    <property type="entry name" value="ATP_synth_B-like_membr_sf"/>
</dbReference>
<dbReference type="GO" id="GO:0046961">
    <property type="term" value="F:proton-transporting ATPase activity, rotational mechanism"/>
    <property type="evidence" value="ECO:0007669"/>
    <property type="project" value="TreeGrafter"/>
</dbReference>
<feature type="transmembrane region" description="Helical" evidence="14">
    <location>
        <begin position="12"/>
        <end position="31"/>
    </location>
</feature>
<comment type="function">
    <text evidence="11">Component of the F(0) channel, it forms part of the peripheral stalk, linking F(1) to F(0). The b'-subunit is a diverged and duplicated form of b found in plants and photosynthetic bacteria.</text>
</comment>
<keyword evidence="5 14" id="KW-0375">Hydrogen ion transport</keyword>
<evidence type="ECO:0000256" key="13">
    <source>
        <dbReference type="ARBA" id="ARBA00037847"/>
    </source>
</evidence>
<evidence type="ECO:0000256" key="5">
    <source>
        <dbReference type="ARBA" id="ARBA00022781"/>
    </source>
</evidence>
<feature type="coiled-coil region" evidence="16">
    <location>
        <begin position="49"/>
        <end position="135"/>
    </location>
</feature>
<evidence type="ECO:0000313" key="18">
    <source>
        <dbReference type="Proteomes" id="UP000317315"/>
    </source>
</evidence>
<dbReference type="GO" id="GO:0046933">
    <property type="term" value="F:proton-transporting ATP synthase activity, rotational mechanism"/>
    <property type="evidence" value="ECO:0007669"/>
    <property type="project" value="UniProtKB-UniRule"/>
</dbReference>
<evidence type="ECO:0000256" key="12">
    <source>
        <dbReference type="ARBA" id="ARBA00026054"/>
    </source>
</evidence>
<evidence type="ECO:0000256" key="7">
    <source>
        <dbReference type="ARBA" id="ARBA00023065"/>
    </source>
</evidence>
<protein>
    <recommendedName>
        <fullName evidence="14">ATP synthase subunit b</fullName>
    </recommendedName>
    <alternativeName>
        <fullName evidence="14">ATP synthase F(0) sector subunit b</fullName>
    </alternativeName>
    <alternativeName>
        <fullName evidence="14">ATPase subunit I</fullName>
    </alternativeName>
    <alternativeName>
        <fullName evidence="14">F-type ATPase subunit b</fullName>
        <shortName evidence="14">F-ATPase subunit b</shortName>
    </alternativeName>
</protein>
<evidence type="ECO:0000256" key="3">
    <source>
        <dbReference type="ARBA" id="ARBA00022547"/>
    </source>
</evidence>
<evidence type="ECO:0000256" key="1">
    <source>
        <dbReference type="ARBA" id="ARBA00005513"/>
    </source>
</evidence>
<evidence type="ECO:0000256" key="15">
    <source>
        <dbReference type="RuleBase" id="RU003848"/>
    </source>
</evidence>
<comment type="subunit">
    <text evidence="14">F-type ATPases have 2 components, F(1) - the catalytic core - and F(0) - the membrane proton channel. F(1) has five subunits: alpha(3), beta(3), gamma(1), delta(1), epsilon(1). F(0) has three main subunits: a(1), b(2) and c(10-14). The alpha and beta chains form an alternating ring which encloses part of the gamma chain. F(1) is attached to F(0) by a central stalk formed by the gamma and epsilon chains, while a peripheral stalk is formed by the delta and b chains.</text>
</comment>
<evidence type="ECO:0000256" key="10">
    <source>
        <dbReference type="ARBA" id="ARBA00025198"/>
    </source>
</evidence>
<dbReference type="PANTHER" id="PTHR33445:SF2">
    <property type="entry name" value="ATP SYNTHASE SUBUNIT B', CHLOROPLASTIC"/>
    <property type="match status" value="1"/>
</dbReference>
<keyword evidence="14" id="KW-1003">Cell membrane</keyword>
<dbReference type="Proteomes" id="UP000317315">
    <property type="component" value="Unassembled WGS sequence"/>
</dbReference>
<comment type="subcellular location">
    <subcellularLocation>
        <location evidence="14">Cell membrane</location>
        <topology evidence="14">Single-pass membrane protein</topology>
    </subcellularLocation>
    <subcellularLocation>
        <location evidence="13">Endomembrane system</location>
        <topology evidence="13">Single-pass membrane protein</topology>
    </subcellularLocation>
</comment>
<dbReference type="CDD" id="cd06503">
    <property type="entry name" value="ATP-synt_Fo_b"/>
    <property type="match status" value="1"/>
</dbReference>
<dbReference type="OrthoDB" id="14747at2"/>
<evidence type="ECO:0000256" key="16">
    <source>
        <dbReference type="SAM" id="Coils"/>
    </source>
</evidence>
<evidence type="ECO:0000256" key="6">
    <source>
        <dbReference type="ARBA" id="ARBA00022989"/>
    </source>
</evidence>
<evidence type="ECO:0000256" key="8">
    <source>
        <dbReference type="ARBA" id="ARBA00023136"/>
    </source>
</evidence>
<reference evidence="17 18" key="1">
    <citation type="submission" date="2017-05" db="EMBL/GenBank/DDBJ databases">
        <authorList>
            <person name="Varghese N."/>
            <person name="Submissions S."/>
        </authorList>
    </citation>
    <scope>NUCLEOTIDE SEQUENCE [LARGE SCALE GENOMIC DNA]</scope>
    <source>
        <strain evidence="17 18">DSM 16304</strain>
    </source>
</reference>
<keyword evidence="8 14" id="KW-0472">Membrane</keyword>
<dbReference type="HAMAP" id="MF_01398">
    <property type="entry name" value="ATP_synth_b_bprime"/>
    <property type="match status" value="1"/>
</dbReference>
<dbReference type="RefSeq" id="WP_142935135.1">
    <property type="nucleotide sequence ID" value="NZ_FXTM01000009.1"/>
</dbReference>
<keyword evidence="9 14" id="KW-0066">ATP synthesis</keyword>
<comment type="similarity">
    <text evidence="1 14 15">Belongs to the ATPase B chain family.</text>
</comment>
<evidence type="ECO:0000256" key="2">
    <source>
        <dbReference type="ARBA" id="ARBA00022448"/>
    </source>
</evidence>
<dbReference type="GO" id="GO:0005886">
    <property type="term" value="C:plasma membrane"/>
    <property type="evidence" value="ECO:0007669"/>
    <property type="project" value="UniProtKB-SubCell"/>
</dbReference>
<keyword evidence="2 14" id="KW-0813">Transport</keyword>
<sequence>MAESIVAIDWTLIVQAVNFLIFMVLINKFLFQPLLKLMEEREGELSGIYSEAEALKKKAESILKEVDEVLEKAKEEAKKLIDSAVKEARQEREKIISMAQEEATAKIESAKKEIWESFEREKEKIEAEADKIAEEIVKKIIGRVA</sequence>
<dbReference type="Gene3D" id="1.20.5.620">
    <property type="entry name" value="F1F0 ATP synthase subunit B, membrane domain"/>
    <property type="match status" value="1"/>
</dbReference>
<gene>
    <name evidence="14" type="primary">atpF</name>
    <name evidence="17" type="ORF">SAMN06269117_10947</name>
</gene>
<evidence type="ECO:0000256" key="11">
    <source>
        <dbReference type="ARBA" id="ARBA00025614"/>
    </source>
</evidence>
<dbReference type="Pfam" id="PF00430">
    <property type="entry name" value="ATP-synt_B"/>
    <property type="match status" value="1"/>
</dbReference>
<dbReference type="GO" id="GO:0012505">
    <property type="term" value="C:endomembrane system"/>
    <property type="evidence" value="ECO:0007669"/>
    <property type="project" value="UniProtKB-SubCell"/>
</dbReference>
<dbReference type="InterPro" id="IPR005864">
    <property type="entry name" value="ATP_synth_F0_bsu_bac"/>
</dbReference>
<organism evidence="17 18">
    <name type="scientific">Balnearium lithotrophicum</name>
    <dbReference type="NCBI Taxonomy" id="223788"/>
    <lineage>
        <taxon>Bacteria</taxon>
        <taxon>Pseudomonadati</taxon>
        <taxon>Aquificota</taxon>
        <taxon>Aquificia</taxon>
        <taxon>Desulfurobacteriales</taxon>
        <taxon>Desulfurobacteriaceae</taxon>
        <taxon>Balnearium</taxon>
    </lineage>
</organism>
<dbReference type="InterPro" id="IPR050059">
    <property type="entry name" value="ATP_synthase_B_chain"/>
</dbReference>
<dbReference type="PANTHER" id="PTHR33445">
    <property type="entry name" value="ATP SYNTHASE SUBUNIT B', CHLOROPLASTIC"/>
    <property type="match status" value="1"/>
</dbReference>
<proteinExistence type="inferred from homology"/>
<dbReference type="GO" id="GO:0045259">
    <property type="term" value="C:proton-transporting ATP synthase complex"/>
    <property type="evidence" value="ECO:0007669"/>
    <property type="project" value="UniProtKB-KW"/>
</dbReference>
<evidence type="ECO:0000256" key="4">
    <source>
        <dbReference type="ARBA" id="ARBA00022692"/>
    </source>
</evidence>
<accession>A0A521C3G3</accession>
<dbReference type="EMBL" id="FXTM01000009">
    <property type="protein sequence ID" value="SMO53943.1"/>
    <property type="molecule type" value="Genomic_DNA"/>
</dbReference>
<comment type="function">
    <text evidence="10 14">F(1)F(0) ATP synthase produces ATP from ADP in the presence of a proton or sodium gradient. F-type ATPases consist of two structural domains, F(1) containing the extramembraneous catalytic core and F(0) containing the membrane proton channel, linked together by a central stalk and a peripheral stalk. During catalysis, ATP synthesis in the catalytic domain of F(1) is coupled via a rotary mechanism of the central stalk subunits to proton translocation.</text>
</comment>
<keyword evidence="3 14" id="KW-0138">CF(0)</keyword>
<evidence type="ECO:0000313" key="17">
    <source>
        <dbReference type="EMBL" id="SMO53943.1"/>
    </source>
</evidence>
<dbReference type="SUPFAM" id="SSF81573">
    <property type="entry name" value="F1F0 ATP synthase subunit B, membrane domain"/>
    <property type="match status" value="1"/>
</dbReference>
<evidence type="ECO:0000256" key="9">
    <source>
        <dbReference type="ARBA" id="ARBA00023310"/>
    </source>
</evidence>
<dbReference type="AlphaFoldDB" id="A0A521C3G3"/>
<keyword evidence="4 14" id="KW-0812">Transmembrane</keyword>
<keyword evidence="18" id="KW-1185">Reference proteome</keyword>
<comment type="subunit">
    <text evidence="12">F-type ATPases have 2 components, F(1) - the catalytic core - and F(0) - the membrane proton channel. F(1) has five subunits: alpha(3), beta(3), gamma(1), delta(1), epsilon(1). F(0) has four main subunits: a(1), b(2) and c(10-14). The alpha and beta chains form an alternating ring which encloses part of the gamma chain. F(1) is attached to F(0) by a central stalk formed by the gamma and epsilon chains, while a peripheral stalk is formed by the delta and b chains.</text>
</comment>
<name>A0A521C3G3_9BACT</name>
<keyword evidence="16" id="KW-0175">Coiled coil</keyword>
<keyword evidence="6 14" id="KW-1133">Transmembrane helix</keyword>
<dbReference type="InterPro" id="IPR002146">
    <property type="entry name" value="ATP_synth_b/b'su_bac/chlpt"/>
</dbReference>
<dbReference type="NCBIfam" id="TIGR01144">
    <property type="entry name" value="ATP_synt_b"/>
    <property type="match status" value="1"/>
</dbReference>
<keyword evidence="7 14" id="KW-0406">Ion transport</keyword>
<evidence type="ECO:0000256" key="14">
    <source>
        <dbReference type="HAMAP-Rule" id="MF_01398"/>
    </source>
</evidence>